<dbReference type="SUPFAM" id="SSF54928">
    <property type="entry name" value="RNA-binding domain, RBD"/>
    <property type="match status" value="1"/>
</dbReference>
<dbReference type="InterPro" id="IPR035979">
    <property type="entry name" value="RBD_domain_sf"/>
</dbReference>
<dbReference type="GO" id="GO:0003723">
    <property type="term" value="F:RNA binding"/>
    <property type="evidence" value="ECO:0007669"/>
    <property type="project" value="UniProtKB-UniRule"/>
</dbReference>
<feature type="region of interest" description="Disordered" evidence="3">
    <location>
        <begin position="703"/>
        <end position="724"/>
    </location>
</feature>
<dbReference type="Proteomes" id="UP001142055">
    <property type="component" value="Chromosome 1"/>
</dbReference>
<dbReference type="OrthoDB" id="2017782at2759"/>
<dbReference type="PROSITE" id="PS50102">
    <property type="entry name" value="RRM"/>
    <property type="match status" value="1"/>
</dbReference>
<evidence type="ECO:0000313" key="5">
    <source>
        <dbReference type="EMBL" id="KAJ6222811.1"/>
    </source>
</evidence>
<evidence type="ECO:0000259" key="4">
    <source>
        <dbReference type="PROSITE" id="PS50102"/>
    </source>
</evidence>
<dbReference type="InterPro" id="IPR000504">
    <property type="entry name" value="RRM_dom"/>
</dbReference>
<sequence>MPSDVHIEHVAHLQRASSQFVPQTGSMLHNSSGKELIYNSNNNNNNNNTKPQSIQMQRYKALREAGFDDQTANKYSSMYSSVNEVIDAILSQSLAVNLTIENGNNNNIESNNSGKHSPHSIYNDHHLFQSRPELFPFMSDNEKQLNGSSSIDIDSTSNRHCHIMNESGKPIRTSGFNDSCETKCESNLIQSRPLKYVDGDGNERLDELCSNSLTENGYSSPTSEYKSSVGSDEYVHIGHYFKEDLSTINGPFNQNLLANVLKDGFFDSDEVNLEDEGMVDPNLSSKSPSAVSSSSSSGASSLLLESSSPSSFSSLSSSISTTPPNALNGFTTSPNHSCIADSLFTIHYNSNQSNEAISELNGKSKFAIYSSGNDNQNGSDLVALNSSNDSSTNGLSHLAESTILDALNKSILNYSLENNGSTECATMFGTSSPSPPPTTSTKNNISINNYSYNDFTGNKYPTLENNHQHGHHPHNHQHQQQHTYNNGDVESHRLFDNPFSNQLSNGHIDDNFGKYLNHQHSMIEMGLIRDNFNFDSDKIFAGDEKTNDFPAYNGFIRKSTLFEYEQSNQTNDPFNFNLDRINKINNKSDLFGDYHYGMKETSFNTFGDNNCDTLFSPTANNSESDMFCGNSNSFSNEQFHNGRTFADIAASSLSSNGGKTSEQCFGAIGDCKLPKSSSISCTNLNMNSLNSSNNYFNLFGNGNSSSNSNNNNNNTNVNNNQVNHNSTYYESNGITTNKSMYGGQTQHYRTTMSSIGNGKYNGNSQPQTQQQQQQQMMNEQINFATQQPLRPSVQLNIPLGNMPNNNGQSVNGDTSGINGQLNKPTNLMGYKGLWVCNISPEVTLAYLKRRFRRFGHFTGIQTFERRATNGSNIVFVHYDNPFSPVEAITCLHNYTGHDLCADSSEPLKLRFAPSMEQSRAGQLPTLEQARKMVERHGECFNWRLSSGCHRGIRCQLKHVLINKEIDSQPWVKALKKKNNEG</sequence>
<feature type="region of interest" description="Disordered" evidence="3">
    <location>
        <begin position="756"/>
        <end position="776"/>
    </location>
</feature>
<name>A0A9Q0MBE6_BLOTA</name>
<gene>
    <name evidence="5" type="ORF">RDWZM_001356</name>
</gene>
<dbReference type="CDD" id="cd00590">
    <property type="entry name" value="RRM_SF"/>
    <property type="match status" value="1"/>
</dbReference>
<keyword evidence="1 2" id="KW-0694">RNA-binding</keyword>
<dbReference type="Gene3D" id="3.30.70.330">
    <property type="match status" value="1"/>
</dbReference>
<dbReference type="AlphaFoldDB" id="A0A9Q0MBE6"/>
<evidence type="ECO:0000256" key="3">
    <source>
        <dbReference type="SAM" id="MobiDB-lite"/>
    </source>
</evidence>
<reference evidence="5" key="1">
    <citation type="submission" date="2022-12" db="EMBL/GenBank/DDBJ databases">
        <title>Genome assemblies of Blomia tropicalis.</title>
        <authorList>
            <person name="Cui Y."/>
        </authorList>
    </citation>
    <scope>NUCLEOTIDE SEQUENCE</scope>
    <source>
        <tissue evidence="5">Adult mites</tissue>
    </source>
</reference>
<dbReference type="EMBL" id="JAPWDV010000001">
    <property type="protein sequence ID" value="KAJ6222811.1"/>
    <property type="molecule type" value="Genomic_DNA"/>
</dbReference>
<comment type="caution">
    <text evidence="5">The sequence shown here is derived from an EMBL/GenBank/DDBJ whole genome shotgun (WGS) entry which is preliminary data.</text>
</comment>
<dbReference type="InterPro" id="IPR012677">
    <property type="entry name" value="Nucleotide-bd_a/b_plait_sf"/>
</dbReference>
<proteinExistence type="predicted"/>
<keyword evidence="6" id="KW-1185">Reference proteome</keyword>
<organism evidence="5 6">
    <name type="scientific">Blomia tropicalis</name>
    <name type="common">Mite</name>
    <dbReference type="NCBI Taxonomy" id="40697"/>
    <lineage>
        <taxon>Eukaryota</taxon>
        <taxon>Metazoa</taxon>
        <taxon>Ecdysozoa</taxon>
        <taxon>Arthropoda</taxon>
        <taxon>Chelicerata</taxon>
        <taxon>Arachnida</taxon>
        <taxon>Acari</taxon>
        <taxon>Acariformes</taxon>
        <taxon>Sarcoptiformes</taxon>
        <taxon>Astigmata</taxon>
        <taxon>Glycyphagoidea</taxon>
        <taxon>Echimyopodidae</taxon>
        <taxon>Blomia</taxon>
    </lineage>
</organism>
<evidence type="ECO:0000256" key="2">
    <source>
        <dbReference type="PROSITE-ProRule" id="PRU00176"/>
    </source>
</evidence>
<feature type="domain" description="RRM" evidence="4">
    <location>
        <begin position="831"/>
        <end position="914"/>
    </location>
</feature>
<protein>
    <recommendedName>
        <fullName evidence="4">RRM domain-containing protein</fullName>
    </recommendedName>
</protein>
<evidence type="ECO:0000256" key="1">
    <source>
        <dbReference type="ARBA" id="ARBA00022884"/>
    </source>
</evidence>
<feature type="compositionally biased region" description="Low complexity" evidence="3">
    <location>
        <begin position="765"/>
        <end position="775"/>
    </location>
</feature>
<accession>A0A9Q0MBE6</accession>
<evidence type="ECO:0000313" key="6">
    <source>
        <dbReference type="Proteomes" id="UP001142055"/>
    </source>
</evidence>